<keyword evidence="5" id="KW-1185">Reference proteome</keyword>
<dbReference type="SUPFAM" id="SSF49899">
    <property type="entry name" value="Concanavalin A-like lectins/glucanases"/>
    <property type="match status" value="1"/>
</dbReference>
<evidence type="ECO:0000256" key="1">
    <source>
        <dbReference type="ARBA" id="ARBA00006865"/>
    </source>
</evidence>
<comment type="similarity">
    <text evidence="1">Belongs to the glycosyl hydrolase 16 family.</text>
</comment>
<dbReference type="Gene3D" id="2.60.120.200">
    <property type="match status" value="1"/>
</dbReference>
<dbReference type="Pfam" id="PF00722">
    <property type="entry name" value="Glyco_hydro_16"/>
    <property type="match status" value="1"/>
</dbReference>
<evidence type="ECO:0000313" key="5">
    <source>
        <dbReference type="Proteomes" id="UP000264702"/>
    </source>
</evidence>
<feature type="domain" description="GH16" evidence="3">
    <location>
        <begin position="105"/>
        <end position="142"/>
    </location>
</feature>
<dbReference type="GO" id="GO:0004553">
    <property type="term" value="F:hydrolase activity, hydrolyzing O-glycosyl compounds"/>
    <property type="evidence" value="ECO:0007669"/>
    <property type="project" value="InterPro"/>
</dbReference>
<evidence type="ECO:0000256" key="2">
    <source>
        <dbReference type="SAM" id="MobiDB-lite"/>
    </source>
</evidence>
<protein>
    <recommendedName>
        <fullName evidence="3">GH16 domain-containing protein</fullName>
    </recommendedName>
</protein>
<gene>
    <name evidence="4" type="ORF">D0Y96_10665</name>
</gene>
<organism evidence="4 5">
    <name type="scientific">Paracidobacterium acidisoli</name>
    <dbReference type="NCBI Taxonomy" id="2303751"/>
    <lineage>
        <taxon>Bacteria</taxon>
        <taxon>Pseudomonadati</taxon>
        <taxon>Acidobacteriota</taxon>
        <taxon>Terriglobia</taxon>
        <taxon>Terriglobales</taxon>
        <taxon>Acidobacteriaceae</taxon>
        <taxon>Paracidobacterium</taxon>
    </lineage>
</organism>
<feature type="compositionally biased region" description="Polar residues" evidence="2">
    <location>
        <begin position="9"/>
        <end position="18"/>
    </location>
</feature>
<dbReference type="CDD" id="cd00413">
    <property type="entry name" value="Glyco_hydrolase_16"/>
    <property type="match status" value="1"/>
</dbReference>
<dbReference type="EMBL" id="QVQT01000003">
    <property type="protein sequence ID" value="RFU17145.1"/>
    <property type="molecule type" value="Genomic_DNA"/>
</dbReference>
<comment type="caution">
    <text evidence="4">The sequence shown here is derived from an EMBL/GenBank/DDBJ whole genome shotgun (WGS) entry which is preliminary data.</text>
</comment>
<name>A0A372IQG5_9BACT</name>
<proteinExistence type="inferred from homology"/>
<dbReference type="InterPro" id="IPR013320">
    <property type="entry name" value="ConA-like_dom_sf"/>
</dbReference>
<evidence type="ECO:0000259" key="3">
    <source>
        <dbReference type="Pfam" id="PF00722"/>
    </source>
</evidence>
<feature type="region of interest" description="Disordered" evidence="2">
    <location>
        <begin position="1"/>
        <end position="32"/>
    </location>
</feature>
<accession>A0A372IQG5</accession>
<sequence>MRTGPAAHSKSTLSSPVTWGSPDQPYGKRRSYGCRSRRHSELSIWTQAAHLLNEFTDPAELQADWRLMSDDSGMCRRPGNVEATSGGLGLKTLAAQADCRNKSLKWSTGSIQSKANYGYGLYEATMKIADIKGMNNAFWMNTATRPRLKTISRLTSPKSGIPAMITSACRSIRPTRIPA</sequence>
<dbReference type="InterPro" id="IPR000757">
    <property type="entry name" value="Beta-glucanase-like"/>
</dbReference>
<reference evidence="4 5" key="1">
    <citation type="submission" date="2018-08" db="EMBL/GenBank/DDBJ databases">
        <title>Acidipila sp. 4G-K13, an acidobacterium isolated from forest soil.</title>
        <authorList>
            <person name="Gao Z.-H."/>
            <person name="Qiu L.-H."/>
        </authorList>
    </citation>
    <scope>NUCLEOTIDE SEQUENCE [LARGE SCALE GENOMIC DNA]</scope>
    <source>
        <strain evidence="4 5">4G-K13</strain>
    </source>
</reference>
<dbReference type="AlphaFoldDB" id="A0A372IQG5"/>
<dbReference type="GO" id="GO:0005975">
    <property type="term" value="P:carbohydrate metabolic process"/>
    <property type="evidence" value="ECO:0007669"/>
    <property type="project" value="InterPro"/>
</dbReference>
<evidence type="ECO:0000313" key="4">
    <source>
        <dbReference type="EMBL" id="RFU17145.1"/>
    </source>
</evidence>
<dbReference type="Proteomes" id="UP000264702">
    <property type="component" value="Unassembled WGS sequence"/>
</dbReference>